<gene>
    <name evidence="1" type="ORF">HKX40_00270</name>
</gene>
<evidence type="ECO:0008006" key="3">
    <source>
        <dbReference type="Google" id="ProtNLM"/>
    </source>
</evidence>
<evidence type="ECO:0000313" key="2">
    <source>
        <dbReference type="Proteomes" id="UP000541421"/>
    </source>
</evidence>
<dbReference type="PROSITE" id="PS51257">
    <property type="entry name" value="PROKAR_LIPOPROTEIN"/>
    <property type="match status" value="1"/>
</dbReference>
<sequence>MKALKFTVTAGVIALLAGCGGSMPESCEKMLASYEELLDSKEASVIASMLPSKETMVAELEKMDEDMQEKTCSAYLHRMKDMDQLKNSFNNLLNPSK</sequence>
<evidence type="ECO:0000313" key="1">
    <source>
        <dbReference type="EMBL" id="NOL48574.1"/>
    </source>
</evidence>
<dbReference type="AlphaFoldDB" id="A0A7Y4L7T9"/>
<dbReference type="Proteomes" id="UP000541421">
    <property type="component" value="Unassembled WGS sequence"/>
</dbReference>
<comment type="caution">
    <text evidence="1">The sequence shown here is derived from an EMBL/GenBank/DDBJ whole genome shotgun (WGS) entry which is preliminary data.</text>
</comment>
<organism evidence="1 2">
    <name type="scientific">Pelistega europaea</name>
    <dbReference type="NCBI Taxonomy" id="106147"/>
    <lineage>
        <taxon>Bacteria</taxon>
        <taxon>Pseudomonadati</taxon>
        <taxon>Pseudomonadota</taxon>
        <taxon>Betaproteobacteria</taxon>
        <taxon>Burkholderiales</taxon>
        <taxon>Alcaligenaceae</taxon>
        <taxon>Pelistega</taxon>
    </lineage>
</organism>
<dbReference type="RefSeq" id="WP_171587565.1">
    <property type="nucleotide sequence ID" value="NZ_JABGBO010000001.1"/>
</dbReference>
<dbReference type="EMBL" id="JABGBO010000001">
    <property type="protein sequence ID" value="NOL48574.1"/>
    <property type="molecule type" value="Genomic_DNA"/>
</dbReference>
<protein>
    <recommendedName>
        <fullName evidence="3">Lipoprotein</fullName>
    </recommendedName>
</protein>
<proteinExistence type="predicted"/>
<name>A0A7Y4L7T9_9BURK</name>
<accession>A0A7Y4L7T9</accession>
<reference evidence="1 2" key="1">
    <citation type="submission" date="2020-05" db="EMBL/GenBank/DDBJ databases">
        <authorList>
            <person name="Niu N."/>
        </authorList>
    </citation>
    <scope>NUCLEOTIDE SEQUENCE [LARGE SCALE GENOMIC DNA]</scope>
    <source>
        <strain evidence="1 2">LMG10982</strain>
    </source>
</reference>
<keyword evidence="2" id="KW-1185">Reference proteome</keyword>